<dbReference type="GO" id="GO:0016798">
    <property type="term" value="F:hydrolase activity, acting on glycosyl bonds"/>
    <property type="evidence" value="ECO:0007669"/>
    <property type="project" value="UniProtKB-KW"/>
</dbReference>
<feature type="domain" description="Glycoside hydrolase family 5" evidence="6">
    <location>
        <begin position="42"/>
        <end position="307"/>
    </location>
</feature>
<dbReference type="SUPFAM" id="SSF51445">
    <property type="entry name" value="(Trans)glycosidases"/>
    <property type="match status" value="1"/>
</dbReference>
<dbReference type="RefSeq" id="WP_189571007.1">
    <property type="nucleotide sequence ID" value="NZ_BMXU01000001.1"/>
</dbReference>
<keyword evidence="3 4" id="KW-0326">Glycosidase</keyword>
<sequence>MRTFMVGAALVALAASPVAAQEKAAAYDAERCVNLGNSLETPKGENWGGRRMRVDDLERIKAAGFDTVRIPVRWSDYAAQEPPYTIQPDFMEEVETIVDAALDMGFNVVLNVHHYEEMMRDPRGHARRLIGLWRQIAPHFADRSDNLWFETLNEPNGELTGKLMQQVQAASVAAIRESNPDRIVILMGEDWSGIRSLGSNIAPPDDNIVYSFHYYDPFSFTHQKAEWLGDAMPKGTRGWGSKADRQELARATETAATFAEATGHPVFLGEVGVNSPVKNKERVKYLGAVTKAMSEKGIAWCIWSYANTFALYEDGKGWDKDALEALGLTAE</sequence>
<feature type="chain" id="PRO_5046162831" evidence="5">
    <location>
        <begin position="21"/>
        <end position="331"/>
    </location>
</feature>
<comment type="similarity">
    <text evidence="4">Belongs to the glycosyl hydrolase 5 (cellulase A) family.</text>
</comment>
<accession>A0ABV7MCN2</accession>
<keyword evidence="1 5" id="KW-0732">Signal</keyword>
<dbReference type="InterPro" id="IPR018087">
    <property type="entry name" value="Glyco_hydro_5_CS"/>
</dbReference>
<evidence type="ECO:0000313" key="8">
    <source>
        <dbReference type="Proteomes" id="UP001595607"/>
    </source>
</evidence>
<dbReference type="PROSITE" id="PS00659">
    <property type="entry name" value="GLYCOSYL_HYDROL_F5"/>
    <property type="match status" value="1"/>
</dbReference>
<dbReference type="EMBL" id="JBHRVA010000002">
    <property type="protein sequence ID" value="MFC3302607.1"/>
    <property type="molecule type" value="Genomic_DNA"/>
</dbReference>
<dbReference type="Gene3D" id="3.20.20.80">
    <property type="entry name" value="Glycosidases"/>
    <property type="match status" value="1"/>
</dbReference>
<dbReference type="PANTHER" id="PTHR31297">
    <property type="entry name" value="GLUCAN ENDO-1,6-BETA-GLUCOSIDASE B"/>
    <property type="match status" value="1"/>
</dbReference>
<comment type="caution">
    <text evidence="7">The sequence shown here is derived from an EMBL/GenBank/DDBJ whole genome shotgun (WGS) entry which is preliminary data.</text>
</comment>
<dbReference type="Proteomes" id="UP001595607">
    <property type="component" value="Unassembled WGS sequence"/>
</dbReference>
<gene>
    <name evidence="7" type="ORF">ACFONP_07660</name>
</gene>
<organism evidence="7 8">
    <name type="scientific">Parvularcula lutaonensis</name>
    <dbReference type="NCBI Taxonomy" id="491923"/>
    <lineage>
        <taxon>Bacteria</taxon>
        <taxon>Pseudomonadati</taxon>
        <taxon>Pseudomonadota</taxon>
        <taxon>Alphaproteobacteria</taxon>
        <taxon>Parvularculales</taxon>
        <taxon>Parvularculaceae</taxon>
        <taxon>Parvularcula</taxon>
    </lineage>
</organism>
<dbReference type="Pfam" id="PF00150">
    <property type="entry name" value="Cellulase"/>
    <property type="match status" value="1"/>
</dbReference>
<dbReference type="InterPro" id="IPR001547">
    <property type="entry name" value="Glyco_hydro_5"/>
</dbReference>
<evidence type="ECO:0000313" key="7">
    <source>
        <dbReference type="EMBL" id="MFC3302607.1"/>
    </source>
</evidence>
<evidence type="ECO:0000259" key="6">
    <source>
        <dbReference type="Pfam" id="PF00150"/>
    </source>
</evidence>
<feature type="signal peptide" evidence="5">
    <location>
        <begin position="1"/>
        <end position="20"/>
    </location>
</feature>
<keyword evidence="8" id="KW-1185">Reference proteome</keyword>
<name>A0ABV7MCN2_9PROT</name>
<dbReference type="InterPro" id="IPR050386">
    <property type="entry name" value="Glycosyl_hydrolase_5"/>
</dbReference>
<proteinExistence type="inferred from homology"/>
<dbReference type="InterPro" id="IPR017853">
    <property type="entry name" value="GH"/>
</dbReference>
<evidence type="ECO:0000256" key="1">
    <source>
        <dbReference type="ARBA" id="ARBA00022729"/>
    </source>
</evidence>
<reference evidence="8" key="1">
    <citation type="journal article" date="2019" name="Int. J. Syst. Evol. Microbiol.">
        <title>The Global Catalogue of Microorganisms (GCM) 10K type strain sequencing project: providing services to taxonomists for standard genome sequencing and annotation.</title>
        <authorList>
            <consortium name="The Broad Institute Genomics Platform"/>
            <consortium name="The Broad Institute Genome Sequencing Center for Infectious Disease"/>
            <person name="Wu L."/>
            <person name="Ma J."/>
        </authorList>
    </citation>
    <scope>NUCLEOTIDE SEQUENCE [LARGE SCALE GENOMIC DNA]</scope>
    <source>
        <strain evidence="8">KCTC 22245</strain>
    </source>
</reference>
<evidence type="ECO:0000256" key="3">
    <source>
        <dbReference type="ARBA" id="ARBA00023295"/>
    </source>
</evidence>
<keyword evidence="2 4" id="KW-0378">Hydrolase</keyword>
<evidence type="ECO:0000256" key="4">
    <source>
        <dbReference type="RuleBase" id="RU361153"/>
    </source>
</evidence>
<dbReference type="EC" id="3.2.1.-" evidence="7"/>
<evidence type="ECO:0000256" key="2">
    <source>
        <dbReference type="ARBA" id="ARBA00022801"/>
    </source>
</evidence>
<protein>
    <submittedName>
        <fullName evidence="7">Glycoside hydrolase family 5 protein</fullName>
        <ecNumber evidence="7">3.2.1.-</ecNumber>
    </submittedName>
</protein>
<dbReference type="PANTHER" id="PTHR31297:SF17">
    <property type="entry name" value="ENDOGLUCANASE"/>
    <property type="match status" value="1"/>
</dbReference>
<evidence type="ECO:0000256" key="5">
    <source>
        <dbReference type="SAM" id="SignalP"/>
    </source>
</evidence>